<proteinExistence type="predicted"/>
<evidence type="ECO:0000313" key="2">
    <source>
        <dbReference type="EMBL" id="MBG9986050.1"/>
    </source>
</evidence>
<evidence type="ECO:0000313" key="3">
    <source>
        <dbReference type="Proteomes" id="UP000721415"/>
    </source>
</evidence>
<dbReference type="InterPro" id="IPR036514">
    <property type="entry name" value="SGNH_hydro_sf"/>
</dbReference>
<feature type="domain" description="SGNH hydrolase-type esterase" evidence="1">
    <location>
        <begin position="53"/>
        <end position="159"/>
    </location>
</feature>
<dbReference type="InterPro" id="IPR013830">
    <property type="entry name" value="SGNH_hydro"/>
</dbReference>
<gene>
    <name evidence="2" type="ORF">HZY91_03975</name>
</gene>
<dbReference type="GO" id="GO:0016787">
    <property type="term" value="F:hydrolase activity"/>
    <property type="evidence" value="ECO:0007669"/>
    <property type="project" value="UniProtKB-KW"/>
</dbReference>
<reference evidence="2 3" key="1">
    <citation type="submission" date="2020-07" db="EMBL/GenBank/DDBJ databases">
        <title>Facklamia lactis sp. nov., isolated from raw milk.</title>
        <authorList>
            <person name="Doll E.V."/>
            <person name="Huptas C."/>
            <person name="Staib L."/>
            <person name="Wenning M."/>
            <person name="Scherer S."/>
        </authorList>
    </citation>
    <scope>NUCLEOTIDE SEQUENCE [LARGE SCALE GENOMIC DNA]</scope>
    <source>
        <strain evidence="2 3">DSM 111018</strain>
    </source>
</reference>
<name>A0ABS0LPH6_9LACT</name>
<keyword evidence="2" id="KW-0378">Hydrolase</keyword>
<protein>
    <submittedName>
        <fullName evidence="2">SGNH/GDSL hydrolase family protein</fullName>
    </submittedName>
</protein>
<keyword evidence="3" id="KW-1185">Reference proteome</keyword>
<dbReference type="Gene3D" id="3.40.50.1110">
    <property type="entry name" value="SGNH hydrolase"/>
    <property type="match status" value="1"/>
</dbReference>
<dbReference type="Pfam" id="PF13472">
    <property type="entry name" value="Lipase_GDSL_2"/>
    <property type="match status" value="1"/>
</dbReference>
<comment type="caution">
    <text evidence="2">The sequence shown here is derived from an EMBL/GenBank/DDBJ whole genome shotgun (WGS) entry which is preliminary data.</text>
</comment>
<sequence length="175" mass="20756">MKKILFIGHSVLAFYSKEQIDQWQIVNRAKQGTIAKDGWKLIEEEEILINEFEAVFIMYGINEVYYQFNERLVTDYLEKIVRKVRDSSGHLPLIIAPIMKTWPTKRLQPLKIQKINQKIIELARDYDCVLFNWEEFYDLKDEADKKYSMDGIHLNSAGYLLFERGLSRILANLYN</sequence>
<dbReference type="EMBL" id="JACBXQ010000002">
    <property type="protein sequence ID" value="MBG9986050.1"/>
    <property type="molecule type" value="Genomic_DNA"/>
</dbReference>
<dbReference type="Proteomes" id="UP000721415">
    <property type="component" value="Unassembled WGS sequence"/>
</dbReference>
<dbReference type="SUPFAM" id="SSF52266">
    <property type="entry name" value="SGNH hydrolase"/>
    <property type="match status" value="1"/>
</dbReference>
<organism evidence="2 3">
    <name type="scientific">Facklamia lactis</name>
    <dbReference type="NCBI Taxonomy" id="2749967"/>
    <lineage>
        <taxon>Bacteria</taxon>
        <taxon>Bacillati</taxon>
        <taxon>Bacillota</taxon>
        <taxon>Bacilli</taxon>
        <taxon>Lactobacillales</taxon>
        <taxon>Aerococcaceae</taxon>
        <taxon>Facklamia</taxon>
    </lineage>
</organism>
<dbReference type="RefSeq" id="WP_197114972.1">
    <property type="nucleotide sequence ID" value="NZ_JACBXQ010000002.1"/>
</dbReference>
<accession>A0ABS0LPH6</accession>
<evidence type="ECO:0000259" key="1">
    <source>
        <dbReference type="Pfam" id="PF13472"/>
    </source>
</evidence>